<feature type="transmembrane region" description="Helical" evidence="1">
    <location>
        <begin position="12"/>
        <end position="45"/>
    </location>
</feature>
<name>A0A1Y2K922_9PROT</name>
<dbReference type="EMBL" id="LVJN01000015">
    <property type="protein sequence ID" value="OSM06997.1"/>
    <property type="molecule type" value="Genomic_DNA"/>
</dbReference>
<reference evidence="2 3" key="1">
    <citation type="journal article" date="2016" name="BMC Genomics">
        <title>Combined genomic and structural analyses of a cultured magnetotactic bacterium reveals its niche adaptation to a dynamic environment.</title>
        <authorList>
            <person name="Araujo A.C."/>
            <person name="Morillo V."/>
            <person name="Cypriano J."/>
            <person name="Teixeira L.C."/>
            <person name="Leao P."/>
            <person name="Lyra S."/>
            <person name="Almeida L.G."/>
            <person name="Bazylinski D.A."/>
            <person name="Vasconcellos A.T."/>
            <person name="Abreu F."/>
            <person name="Lins U."/>
        </authorList>
    </citation>
    <scope>NUCLEOTIDE SEQUENCE [LARGE SCALE GENOMIC DNA]</scope>
    <source>
        <strain evidence="2 3">IT-1</strain>
    </source>
</reference>
<dbReference type="Proteomes" id="UP000194003">
    <property type="component" value="Unassembled WGS sequence"/>
</dbReference>
<keyword evidence="1" id="KW-0472">Membrane</keyword>
<dbReference type="AlphaFoldDB" id="A0A1Y2K922"/>
<evidence type="ECO:0000313" key="2">
    <source>
        <dbReference type="EMBL" id="OSM06997.1"/>
    </source>
</evidence>
<keyword evidence="1" id="KW-0812">Transmembrane</keyword>
<keyword evidence="3" id="KW-1185">Reference proteome</keyword>
<dbReference type="OrthoDB" id="9816293at2"/>
<dbReference type="PANTHER" id="PTHR35813:SF1">
    <property type="entry name" value="INNER MEMBRANE PROTEIN YBAN"/>
    <property type="match status" value="1"/>
</dbReference>
<gene>
    <name evidence="2" type="ORF">MAIT1_00101</name>
</gene>
<dbReference type="STRING" id="1434232.MAIT1_00101"/>
<feature type="transmembrane region" description="Helical" evidence="1">
    <location>
        <begin position="83"/>
        <end position="100"/>
    </location>
</feature>
<sequence length="144" mass="15822">MDIDAQPTWRRWLFLSIGWLAVVLGLIGAVLPVMPTTPFLLVALWAFARSSQRFHDWLYYHPLFGAPLQQWVEHRVISRLGKLLAVGAISVGYIGLVLLVKAPLSVTAPVGITLAILIGYLLTRPSYPPPHWEAAAAPDASSSQ</sequence>
<dbReference type="PANTHER" id="PTHR35813">
    <property type="entry name" value="INNER MEMBRANE PROTEIN YBAN"/>
    <property type="match status" value="1"/>
</dbReference>
<evidence type="ECO:0000256" key="1">
    <source>
        <dbReference type="SAM" id="Phobius"/>
    </source>
</evidence>
<protein>
    <recommendedName>
        <fullName evidence="4">Inner membrane protein</fullName>
    </recommendedName>
</protein>
<keyword evidence="1" id="KW-1133">Transmembrane helix</keyword>
<feature type="transmembrane region" description="Helical" evidence="1">
    <location>
        <begin position="106"/>
        <end position="123"/>
    </location>
</feature>
<evidence type="ECO:0000313" key="3">
    <source>
        <dbReference type="Proteomes" id="UP000194003"/>
    </source>
</evidence>
<dbReference type="RefSeq" id="WP_085440876.1">
    <property type="nucleotide sequence ID" value="NZ_LVJN01000015.1"/>
</dbReference>
<accession>A0A1Y2K922</accession>
<dbReference type="InterPro" id="IPR007401">
    <property type="entry name" value="DUF454"/>
</dbReference>
<dbReference type="Pfam" id="PF04304">
    <property type="entry name" value="DUF454"/>
    <property type="match status" value="1"/>
</dbReference>
<dbReference type="PIRSF" id="PIRSF016789">
    <property type="entry name" value="DUF454"/>
    <property type="match status" value="1"/>
</dbReference>
<dbReference type="GO" id="GO:0005886">
    <property type="term" value="C:plasma membrane"/>
    <property type="evidence" value="ECO:0007669"/>
    <property type="project" value="TreeGrafter"/>
</dbReference>
<comment type="caution">
    <text evidence="2">The sequence shown here is derived from an EMBL/GenBank/DDBJ whole genome shotgun (WGS) entry which is preliminary data.</text>
</comment>
<organism evidence="2 3">
    <name type="scientific">Magnetofaba australis IT-1</name>
    <dbReference type="NCBI Taxonomy" id="1434232"/>
    <lineage>
        <taxon>Bacteria</taxon>
        <taxon>Pseudomonadati</taxon>
        <taxon>Pseudomonadota</taxon>
        <taxon>Magnetococcia</taxon>
        <taxon>Magnetococcales</taxon>
        <taxon>Magnetococcaceae</taxon>
        <taxon>Magnetofaba</taxon>
    </lineage>
</organism>
<evidence type="ECO:0008006" key="4">
    <source>
        <dbReference type="Google" id="ProtNLM"/>
    </source>
</evidence>
<proteinExistence type="predicted"/>